<gene>
    <name evidence="11" type="ORF">VICG_01350</name>
</gene>
<sequence>MNTRLYNMNAAYILLASITIANKLIFMENFNTQMHKKEVKQNIKDFHKAVEDNVSDLKTLDILRPALPEQQVFVQTQQYIQNNVNLYTKEKAINISLENGPYKCTYTHNGSHMLVNNKNGYISGFNTQNLQLCFESNIEDSIYDTKWLHNEQYFATAQEDCVFVYDKMGRELHAVRDMKSTRMIEFLPYHFLLAGTTTSGFMNYLDTSTGEIVSSLFISDKNPSCIKASPTNGVVHLGSKNGQVSLWSPSQKSFLMKIKCHKSTVTNVELDRSGVHMITTGNDNRIAVFDIRNTYRPMKSIGTKTSVHFSALSQRNLLAFGFSDKIAVLKDFHNKESCVMKYKTSGIVSSLEFCSHEDILTIGHSNGFCSIVVPGSGDPVYDTTEVSPFMSAKGRNNLEVKKLLEKIPADMIALKSVLNQVEKPARKIEETKRYYETDGESRTALSRFEKKS</sequence>
<dbReference type="VEuPathDB" id="MicrosporidiaDB:VICG_01350"/>
<evidence type="ECO:0000256" key="2">
    <source>
        <dbReference type="ARBA" id="ARBA00004604"/>
    </source>
</evidence>
<feature type="repeat" description="WD" evidence="8">
    <location>
        <begin position="258"/>
        <end position="299"/>
    </location>
</feature>
<protein>
    <recommendedName>
        <fullName evidence="7">U three protein 7</fullName>
    </recommendedName>
</protein>
<keyword evidence="9" id="KW-1133">Transmembrane helix</keyword>
<dbReference type="FunCoup" id="L2GMT2">
    <property type="interactions" value="273"/>
</dbReference>
<dbReference type="Gene3D" id="2.130.10.10">
    <property type="entry name" value="YVTN repeat-like/Quinoprotein amine dehydrogenase"/>
    <property type="match status" value="1"/>
</dbReference>
<dbReference type="GeneID" id="19882061"/>
<keyword evidence="9" id="KW-0812">Transmembrane</keyword>
<evidence type="ECO:0000256" key="9">
    <source>
        <dbReference type="SAM" id="Phobius"/>
    </source>
</evidence>
<dbReference type="GO" id="GO:0030686">
    <property type="term" value="C:90S preribosome"/>
    <property type="evidence" value="ECO:0007669"/>
    <property type="project" value="TreeGrafter"/>
</dbReference>
<dbReference type="GO" id="GO:0030688">
    <property type="term" value="C:preribosome, small subunit precursor"/>
    <property type="evidence" value="ECO:0007669"/>
    <property type="project" value="EnsemblFungi"/>
</dbReference>
<dbReference type="PROSITE" id="PS50082">
    <property type="entry name" value="WD_REPEATS_2"/>
    <property type="match status" value="1"/>
</dbReference>
<keyword evidence="5" id="KW-0677">Repeat</keyword>
<dbReference type="Proteomes" id="UP000011082">
    <property type="component" value="Unassembled WGS sequence"/>
</dbReference>
<dbReference type="AlphaFoldDB" id="L2GMT2"/>
<dbReference type="SMART" id="SM01033">
    <property type="entry name" value="BING4CT"/>
    <property type="match status" value="1"/>
</dbReference>
<evidence type="ECO:0000256" key="6">
    <source>
        <dbReference type="ARBA" id="ARBA00023242"/>
    </source>
</evidence>
<evidence type="ECO:0000256" key="3">
    <source>
        <dbReference type="ARBA" id="ARBA00022552"/>
    </source>
</evidence>
<dbReference type="OMA" id="GPYHIDY"/>
<evidence type="ECO:0000259" key="10">
    <source>
        <dbReference type="SMART" id="SM01033"/>
    </source>
</evidence>
<dbReference type="InterPro" id="IPR015943">
    <property type="entry name" value="WD40/YVTN_repeat-like_dom_sf"/>
</dbReference>
<dbReference type="InterPro" id="IPR012952">
    <property type="entry name" value="BING4_C_dom"/>
</dbReference>
<dbReference type="InterPro" id="IPR001680">
    <property type="entry name" value="WD40_rpt"/>
</dbReference>
<evidence type="ECO:0000256" key="7">
    <source>
        <dbReference type="ARBA" id="ARBA00076453"/>
    </source>
</evidence>
<keyword evidence="12" id="KW-1185">Reference proteome</keyword>
<feature type="transmembrane region" description="Helical" evidence="9">
    <location>
        <begin position="6"/>
        <end position="26"/>
    </location>
</feature>
<dbReference type="Pfam" id="PF08149">
    <property type="entry name" value="BING4CT"/>
    <property type="match status" value="1"/>
</dbReference>
<dbReference type="GO" id="GO:0000447">
    <property type="term" value="P:endonucleolytic cleavage in ITS1 to separate SSU-rRNA from 5.8S rRNA and LSU-rRNA from tricistronic rRNA transcript (SSU-rRNA, 5.8S rRNA, LSU-rRNA)"/>
    <property type="evidence" value="ECO:0007669"/>
    <property type="project" value="EnsemblFungi"/>
</dbReference>
<dbReference type="PANTHER" id="PTHR14085">
    <property type="entry name" value="WD-REPEAT PROTEIN BING4"/>
    <property type="match status" value="1"/>
</dbReference>
<organism evidence="11 12">
    <name type="scientific">Vittaforma corneae (strain ATCC 50505)</name>
    <name type="common">Microsporidian parasite</name>
    <name type="synonym">Nosema corneum</name>
    <dbReference type="NCBI Taxonomy" id="993615"/>
    <lineage>
        <taxon>Eukaryota</taxon>
        <taxon>Fungi</taxon>
        <taxon>Fungi incertae sedis</taxon>
        <taxon>Microsporidia</taxon>
        <taxon>Nosematidae</taxon>
        <taxon>Vittaforma</taxon>
    </lineage>
</organism>
<evidence type="ECO:0000256" key="8">
    <source>
        <dbReference type="PROSITE-ProRule" id="PRU00221"/>
    </source>
</evidence>
<dbReference type="SUPFAM" id="SSF50978">
    <property type="entry name" value="WD40 repeat-like"/>
    <property type="match status" value="1"/>
</dbReference>
<name>L2GMT2_VITCO</name>
<reference evidence="12" key="1">
    <citation type="submission" date="2011-05" db="EMBL/GenBank/DDBJ databases">
        <title>The genome sequence of Vittaforma corneae strain ATCC 50505.</title>
        <authorList>
            <consortium name="The Broad Institute Genome Sequencing Platform"/>
            <person name="Cuomo C."/>
            <person name="Didier E."/>
            <person name="Bowers L."/>
            <person name="Young S.K."/>
            <person name="Zeng Q."/>
            <person name="Gargeya S."/>
            <person name="Fitzgerald M."/>
            <person name="Haas B."/>
            <person name="Abouelleil A."/>
            <person name="Alvarado L."/>
            <person name="Arachchi H.M."/>
            <person name="Berlin A."/>
            <person name="Chapman S.B."/>
            <person name="Gearin G."/>
            <person name="Goldberg J."/>
            <person name="Griggs A."/>
            <person name="Gujja S."/>
            <person name="Hansen M."/>
            <person name="Heiman D."/>
            <person name="Howarth C."/>
            <person name="Larimer J."/>
            <person name="Lui A."/>
            <person name="MacDonald P.J.P."/>
            <person name="McCowen C."/>
            <person name="Montmayeur A."/>
            <person name="Murphy C."/>
            <person name="Neiman D."/>
            <person name="Pearson M."/>
            <person name="Priest M."/>
            <person name="Roberts A."/>
            <person name="Saif S."/>
            <person name="Shea T."/>
            <person name="Sisk P."/>
            <person name="Stolte C."/>
            <person name="Sykes S."/>
            <person name="Wortman J."/>
            <person name="Nusbaum C."/>
            <person name="Birren B."/>
        </authorList>
    </citation>
    <scope>NUCLEOTIDE SEQUENCE [LARGE SCALE GENOMIC DNA]</scope>
    <source>
        <strain evidence="12">ATCC 50505</strain>
    </source>
</reference>
<accession>L2GMT2</accession>
<dbReference type="InParanoid" id="L2GMT2"/>
<evidence type="ECO:0000313" key="11">
    <source>
        <dbReference type="EMBL" id="ELA41602.1"/>
    </source>
</evidence>
<dbReference type="GO" id="GO:0000480">
    <property type="term" value="P:endonucleolytic cleavage in 5'-ETS of tricistronic rRNA transcript (SSU-rRNA, 5.8S rRNA, LSU-rRNA)"/>
    <property type="evidence" value="ECO:0007669"/>
    <property type="project" value="EnsemblFungi"/>
</dbReference>
<keyword evidence="3" id="KW-0698">rRNA processing</keyword>
<dbReference type="HOGENOM" id="CLU_022996_1_1_1"/>
<evidence type="ECO:0000256" key="1">
    <source>
        <dbReference type="ARBA" id="ARBA00004099"/>
    </source>
</evidence>
<evidence type="ECO:0000256" key="5">
    <source>
        <dbReference type="ARBA" id="ARBA00022737"/>
    </source>
</evidence>
<keyword evidence="6" id="KW-0539">Nucleus</keyword>
<dbReference type="GO" id="GO:0032040">
    <property type="term" value="C:small-subunit processome"/>
    <property type="evidence" value="ECO:0007669"/>
    <property type="project" value="EnsemblFungi"/>
</dbReference>
<comment type="subcellular location">
    <subcellularLocation>
        <location evidence="2">Nucleus</location>
        <location evidence="2">Nucleolus</location>
    </subcellularLocation>
</comment>
<dbReference type="InterPro" id="IPR036322">
    <property type="entry name" value="WD40_repeat_dom_sf"/>
</dbReference>
<feature type="domain" description="BING4 C-terminal" evidence="10">
    <location>
        <begin position="340"/>
        <end position="416"/>
    </location>
</feature>
<dbReference type="OrthoDB" id="10251154at2759"/>
<proteinExistence type="predicted"/>
<comment type="function">
    <text evidence="1">Involved in nucleolar processing of pre-18S ribosomal RNA.</text>
</comment>
<evidence type="ECO:0000313" key="12">
    <source>
        <dbReference type="Proteomes" id="UP000011082"/>
    </source>
</evidence>
<dbReference type="STRING" id="993615.L2GMT2"/>
<dbReference type="GO" id="GO:0000472">
    <property type="term" value="P:endonucleolytic cleavage to generate mature 5'-end of SSU-rRNA from (SSU-rRNA, 5.8S rRNA, LSU-rRNA)"/>
    <property type="evidence" value="ECO:0007669"/>
    <property type="project" value="EnsemblFungi"/>
</dbReference>
<dbReference type="EMBL" id="JH370141">
    <property type="protein sequence ID" value="ELA41602.1"/>
    <property type="molecule type" value="Genomic_DNA"/>
</dbReference>
<dbReference type="PANTHER" id="PTHR14085:SF3">
    <property type="entry name" value="WD REPEAT-CONTAINING PROTEIN 46"/>
    <property type="match status" value="1"/>
</dbReference>
<dbReference type="RefSeq" id="XP_007604796.1">
    <property type="nucleotide sequence ID" value="XM_007604734.1"/>
</dbReference>
<dbReference type="SMART" id="SM00320">
    <property type="entry name" value="WD40"/>
    <property type="match status" value="4"/>
</dbReference>
<dbReference type="FunFam" id="2.130.10.10:FF:000378">
    <property type="entry name" value="U3 small nucleolar RNA-associated protein 7"/>
    <property type="match status" value="1"/>
</dbReference>
<keyword evidence="9" id="KW-0472">Membrane</keyword>
<evidence type="ECO:0000256" key="4">
    <source>
        <dbReference type="ARBA" id="ARBA00022574"/>
    </source>
</evidence>
<dbReference type="InterPro" id="IPR040315">
    <property type="entry name" value="WDR46/Utp7"/>
</dbReference>
<keyword evidence="4 8" id="KW-0853">WD repeat</keyword>